<evidence type="ECO:0000259" key="2">
    <source>
        <dbReference type="Pfam" id="PF18449"/>
    </source>
</evidence>
<name>A0ABX4XIP5_9LIST</name>
<feature type="domain" description="Bacterial Ig" evidence="1">
    <location>
        <begin position="420"/>
        <end position="493"/>
    </location>
</feature>
<comment type="caution">
    <text evidence="3">The sequence shown here is derived from an EMBL/GenBank/DDBJ whole genome shotgun (WGS) entry which is preliminary data.</text>
</comment>
<keyword evidence="4" id="KW-1185">Reference proteome</keyword>
<reference evidence="3 4" key="1">
    <citation type="submission" date="2016-11" db="EMBL/GenBank/DDBJ databases">
        <title>Whole Genome Sequence of Listeria newyorkensis.</title>
        <authorList>
            <person name="Frink S."/>
            <person name="Morales C."/>
            <person name="Kiang D."/>
        </authorList>
    </citation>
    <scope>NUCLEOTIDE SEQUENCE [LARGE SCALE GENOMIC DNA]</scope>
    <source>
        <strain evidence="3 4">F1604011-044</strain>
    </source>
</reference>
<dbReference type="InterPro" id="IPR046776">
    <property type="entry name" value="Pectate_lyase_5"/>
</dbReference>
<dbReference type="InterPro" id="IPR054544">
    <property type="entry name" value="Pest_crys_Cry1Aa_dom-IV"/>
</dbReference>
<protein>
    <recommendedName>
        <fullName evidence="5">Bacterial Ig domain-containing protein</fullName>
    </recommendedName>
</protein>
<gene>
    <name evidence="3" type="ORF">BMT55_16680</name>
</gene>
<evidence type="ECO:0000313" key="3">
    <source>
        <dbReference type="EMBL" id="PNP86916.1"/>
    </source>
</evidence>
<feature type="domain" description="Pesticidal crystal protein Cry1Aa" evidence="2">
    <location>
        <begin position="499"/>
        <end position="559"/>
    </location>
</feature>
<dbReference type="InterPro" id="IPR013783">
    <property type="entry name" value="Ig-like_fold"/>
</dbReference>
<evidence type="ECO:0000259" key="1">
    <source>
        <dbReference type="Pfam" id="PF17936"/>
    </source>
</evidence>
<evidence type="ECO:0000313" key="4">
    <source>
        <dbReference type="Proteomes" id="UP000236500"/>
    </source>
</evidence>
<dbReference type="Pfam" id="PF18449">
    <property type="entry name" value="Endotoxin_C2"/>
    <property type="match status" value="1"/>
</dbReference>
<dbReference type="InterPro" id="IPR041498">
    <property type="entry name" value="Big_6"/>
</dbReference>
<feature type="non-terminal residue" evidence="3">
    <location>
        <position position="563"/>
    </location>
</feature>
<sequence length="563" mass="58541">MKKGLLKKGSSIALVTILIGSQLMTAVPFNVLAAENPAGTIGAQALPTYSVTVGTWPELKAALTSAAITDIYINADITIGETTSVTNTTKNIHGNDHTLNANGKQIKLATANTVGLIEDLRITNTDIYGLFWGSVANLEVTYKNVDHSGGQMIYLPYGHLIIDGTVTSISTTEEVYEGKDLTILDNATAYFATTSTARRNSPINSEAAAGKLIVGNNANLITRSKAASIYGGTNFTLINYGNMDLKSDNFQAIHLAVGSSMYFQPGSVLKAVAGDPVEEAVEATTGNIFVEAGATFEVESNGSQGAVITGDTFKLAEGSNFSITNFNPAGSAMGSYASAVNVILQSAQGVSTWDRGTVTNSMPTATYPGVINAQFTLSGYLKSVSQTKLTSNNALFNSRYNTGATGKIVGGSFSSKAIDQTTINKLDTDSTLATGTAEPKADVVIKVGSTIIGQGKAGDDGKYSITIPKQVVGANVTATATWNSQASSATAVVQKGTADQDAARTAVDALFTDATKTGIKSTTDQAAIDAAQALVNKVQDPTVKADLQKDIDKAQSLLDGQNE</sequence>
<dbReference type="EMBL" id="MPDH01000037">
    <property type="protein sequence ID" value="PNP86916.1"/>
    <property type="molecule type" value="Genomic_DNA"/>
</dbReference>
<organism evidence="3 4">
    <name type="scientific">Listeria newyorkensis</name>
    <dbReference type="NCBI Taxonomy" id="1497681"/>
    <lineage>
        <taxon>Bacteria</taxon>
        <taxon>Bacillati</taxon>
        <taxon>Bacillota</taxon>
        <taxon>Bacilli</taxon>
        <taxon>Bacillales</taxon>
        <taxon>Listeriaceae</taxon>
        <taxon>Listeria</taxon>
    </lineage>
</organism>
<dbReference type="Pfam" id="PF17936">
    <property type="entry name" value="Big_6"/>
    <property type="match status" value="1"/>
</dbReference>
<accession>A0ABX4XIP5</accession>
<proteinExistence type="predicted"/>
<dbReference type="Pfam" id="PF20585">
    <property type="entry name" value="Pectate_lyase_5"/>
    <property type="match status" value="1"/>
</dbReference>
<evidence type="ECO:0008006" key="5">
    <source>
        <dbReference type="Google" id="ProtNLM"/>
    </source>
</evidence>
<dbReference type="Gene3D" id="2.60.40.10">
    <property type="entry name" value="Immunoglobulins"/>
    <property type="match status" value="1"/>
</dbReference>
<dbReference type="Proteomes" id="UP000236500">
    <property type="component" value="Unassembled WGS sequence"/>
</dbReference>